<evidence type="ECO:0000313" key="4">
    <source>
        <dbReference type="Proteomes" id="UP000314294"/>
    </source>
</evidence>
<keyword evidence="2" id="KW-0732">Signal</keyword>
<feature type="chain" id="PRO_5021431294" evidence="2">
    <location>
        <begin position="30"/>
        <end position="189"/>
    </location>
</feature>
<protein>
    <submittedName>
        <fullName evidence="3">Uncharacterized protein</fullName>
    </submittedName>
</protein>
<evidence type="ECO:0000313" key="3">
    <source>
        <dbReference type="EMBL" id="TNN45881.1"/>
    </source>
</evidence>
<dbReference type="AlphaFoldDB" id="A0A4Z2FY20"/>
<sequence length="189" mass="21191">MPGEVKLPFSSLSLCLRCLLSLLERHVNCCWENKKKKKEREKNFPLYCSKTSHEQTESRERIDNIARVFGPCRPSGVKTTVQCALDSFSLNAQEDRNLSADQFRELHGAKGTVKRGDRGPATLPAEAERAQSFSTSPALPRRRRIASTKTYRGPWRRRRRPPLCTRSLPGVARIAAAMLSNGRPGAAQS</sequence>
<name>A0A4Z2FY20_9TELE</name>
<proteinExistence type="predicted"/>
<organism evidence="3 4">
    <name type="scientific">Liparis tanakae</name>
    <name type="common">Tanaka's snailfish</name>
    <dbReference type="NCBI Taxonomy" id="230148"/>
    <lineage>
        <taxon>Eukaryota</taxon>
        <taxon>Metazoa</taxon>
        <taxon>Chordata</taxon>
        <taxon>Craniata</taxon>
        <taxon>Vertebrata</taxon>
        <taxon>Euteleostomi</taxon>
        <taxon>Actinopterygii</taxon>
        <taxon>Neopterygii</taxon>
        <taxon>Teleostei</taxon>
        <taxon>Neoteleostei</taxon>
        <taxon>Acanthomorphata</taxon>
        <taxon>Eupercaria</taxon>
        <taxon>Perciformes</taxon>
        <taxon>Cottioidei</taxon>
        <taxon>Cottales</taxon>
        <taxon>Liparidae</taxon>
        <taxon>Liparis</taxon>
    </lineage>
</organism>
<evidence type="ECO:0000256" key="1">
    <source>
        <dbReference type="SAM" id="MobiDB-lite"/>
    </source>
</evidence>
<evidence type="ECO:0000256" key="2">
    <source>
        <dbReference type="SAM" id="SignalP"/>
    </source>
</evidence>
<keyword evidence="4" id="KW-1185">Reference proteome</keyword>
<feature type="signal peptide" evidence="2">
    <location>
        <begin position="1"/>
        <end position="29"/>
    </location>
</feature>
<dbReference type="Proteomes" id="UP000314294">
    <property type="component" value="Unassembled WGS sequence"/>
</dbReference>
<reference evidence="3 4" key="1">
    <citation type="submission" date="2019-03" db="EMBL/GenBank/DDBJ databases">
        <title>First draft genome of Liparis tanakae, snailfish: a comprehensive survey of snailfish specific genes.</title>
        <authorList>
            <person name="Kim W."/>
            <person name="Song I."/>
            <person name="Jeong J.-H."/>
            <person name="Kim D."/>
            <person name="Kim S."/>
            <person name="Ryu S."/>
            <person name="Song J.Y."/>
            <person name="Lee S.K."/>
        </authorList>
    </citation>
    <scope>NUCLEOTIDE SEQUENCE [LARGE SCALE GENOMIC DNA]</scope>
    <source>
        <tissue evidence="3">Muscle</tissue>
    </source>
</reference>
<comment type="caution">
    <text evidence="3">The sequence shown here is derived from an EMBL/GenBank/DDBJ whole genome shotgun (WGS) entry which is preliminary data.</text>
</comment>
<dbReference type="EMBL" id="SRLO01000818">
    <property type="protein sequence ID" value="TNN45881.1"/>
    <property type="molecule type" value="Genomic_DNA"/>
</dbReference>
<gene>
    <name evidence="3" type="ORF">EYF80_043913</name>
</gene>
<feature type="region of interest" description="Disordered" evidence="1">
    <location>
        <begin position="111"/>
        <end position="147"/>
    </location>
</feature>
<accession>A0A4Z2FY20</accession>